<keyword evidence="9" id="KW-1185">Reference proteome</keyword>
<dbReference type="InterPro" id="IPR036291">
    <property type="entry name" value="NAD(P)-bd_dom_sf"/>
</dbReference>
<evidence type="ECO:0000256" key="3">
    <source>
        <dbReference type="ARBA" id="ARBA00022723"/>
    </source>
</evidence>
<dbReference type="GO" id="GO:0046872">
    <property type="term" value="F:metal ion binding"/>
    <property type="evidence" value="ECO:0007669"/>
    <property type="project" value="UniProtKB-KW"/>
</dbReference>
<evidence type="ECO:0000313" key="9">
    <source>
        <dbReference type="Proteomes" id="UP000247978"/>
    </source>
</evidence>
<dbReference type="PANTHER" id="PTHR43350:SF19">
    <property type="entry name" value="D-GULOSIDE 3-DEHYDROGENASE"/>
    <property type="match status" value="1"/>
</dbReference>
<dbReference type="Proteomes" id="UP000247978">
    <property type="component" value="Unassembled WGS sequence"/>
</dbReference>
<organism evidence="8 9">
    <name type="scientific">Pseudogracilibacillus auburnensis</name>
    <dbReference type="NCBI Taxonomy" id="1494959"/>
    <lineage>
        <taxon>Bacteria</taxon>
        <taxon>Bacillati</taxon>
        <taxon>Bacillota</taxon>
        <taxon>Bacilli</taxon>
        <taxon>Bacillales</taxon>
        <taxon>Bacillaceae</taxon>
        <taxon>Pseudogracilibacillus</taxon>
    </lineage>
</organism>
<reference evidence="8 9" key="1">
    <citation type="submission" date="2018-05" db="EMBL/GenBank/DDBJ databases">
        <title>Genomic Encyclopedia of Type Strains, Phase IV (KMG-IV): sequencing the most valuable type-strain genomes for metagenomic binning, comparative biology and taxonomic classification.</title>
        <authorList>
            <person name="Goeker M."/>
        </authorList>
    </citation>
    <scope>NUCLEOTIDE SEQUENCE [LARGE SCALE GENOMIC DNA]</scope>
    <source>
        <strain evidence="8 9">DSM 28556</strain>
    </source>
</reference>
<dbReference type="EMBL" id="QJJQ01000020">
    <property type="protein sequence ID" value="PXW81692.1"/>
    <property type="molecule type" value="Genomic_DNA"/>
</dbReference>
<gene>
    <name evidence="8" type="ORF">DFR56_12067</name>
</gene>
<name>A0A2V3VIM5_9BACI</name>
<keyword evidence="4" id="KW-0862">Zinc</keyword>
<protein>
    <submittedName>
        <fullName evidence="8">Ribitol-5-phosphate 2-dehydrogenase</fullName>
    </submittedName>
</protein>
<feature type="domain" description="Alcohol dehydrogenase-like N-terminal" evidence="7">
    <location>
        <begin position="33"/>
        <end position="154"/>
    </location>
</feature>
<dbReference type="Pfam" id="PF00107">
    <property type="entry name" value="ADH_zinc_N"/>
    <property type="match status" value="1"/>
</dbReference>
<dbReference type="RefSeq" id="WP_110397251.1">
    <property type="nucleotide sequence ID" value="NZ_JBHUHB010000001.1"/>
</dbReference>
<keyword evidence="3" id="KW-0479">Metal-binding</keyword>
<evidence type="ECO:0000256" key="1">
    <source>
        <dbReference type="ARBA" id="ARBA00001947"/>
    </source>
</evidence>
<dbReference type="InterPro" id="IPR011032">
    <property type="entry name" value="GroES-like_sf"/>
</dbReference>
<dbReference type="Pfam" id="PF08240">
    <property type="entry name" value="ADH_N"/>
    <property type="match status" value="1"/>
</dbReference>
<dbReference type="Gene3D" id="3.40.50.720">
    <property type="entry name" value="NAD(P)-binding Rossmann-like Domain"/>
    <property type="match status" value="1"/>
</dbReference>
<evidence type="ECO:0000259" key="6">
    <source>
        <dbReference type="Pfam" id="PF00107"/>
    </source>
</evidence>
<evidence type="ECO:0000256" key="4">
    <source>
        <dbReference type="ARBA" id="ARBA00022833"/>
    </source>
</evidence>
<dbReference type="InterPro" id="IPR013154">
    <property type="entry name" value="ADH-like_N"/>
</dbReference>
<dbReference type="InterPro" id="IPR013149">
    <property type="entry name" value="ADH-like_C"/>
</dbReference>
<comment type="caution">
    <text evidence="8">The sequence shown here is derived from an EMBL/GenBank/DDBJ whole genome shotgun (WGS) entry which is preliminary data.</text>
</comment>
<keyword evidence="5" id="KW-0560">Oxidoreductase</keyword>
<evidence type="ECO:0000256" key="2">
    <source>
        <dbReference type="ARBA" id="ARBA00008072"/>
    </source>
</evidence>
<dbReference type="SUPFAM" id="SSF51735">
    <property type="entry name" value="NAD(P)-binding Rossmann-fold domains"/>
    <property type="match status" value="1"/>
</dbReference>
<proteinExistence type="inferred from homology"/>
<accession>A0A2V3VIM5</accession>
<feature type="domain" description="Alcohol dehydrogenase-like C-terminal" evidence="6">
    <location>
        <begin position="245"/>
        <end position="318"/>
    </location>
</feature>
<evidence type="ECO:0000256" key="5">
    <source>
        <dbReference type="ARBA" id="ARBA00023002"/>
    </source>
</evidence>
<comment type="similarity">
    <text evidence="2">Belongs to the zinc-containing alcohol dehydrogenase family.</text>
</comment>
<dbReference type="Gene3D" id="3.90.180.10">
    <property type="entry name" value="Medium-chain alcohol dehydrogenases, catalytic domain"/>
    <property type="match status" value="1"/>
</dbReference>
<comment type="cofactor">
    <cofactor evidence="1">
        <name>Zn(2+)</name>
        <dbReference type="ChEBI" id="CHEBI:29105"/>
    </cofactor>
</comment>
<evidence type="ECO:0000313" key="8">
    <source>
        <dbReference type="EMBL" id="PXW81692.1"/>
    </source>
</evidence>
<dbReference type="OrthoDB" id="1700359at2"/>
<dbReference type="AlphaFoldDB" id="A0A2V3VIM5"/>
<evidence type="ECO:0000259" key="7">
    <source>
        <dbReference type="Pfam" id="PF08240"/>
    </source>
</evidence>
<dbReference type="PANTHER" id="PTHR43350">
    <property type="entry name" value="NAD-DEPENDENT ALCOHOL DEHYDROGENASE"/>
    <property type="match status" value="1"/>
</dbReference>
<dbReference type="GO" id="GO:0016491">
    <property type="term" value="F:oxidoreductase activity"/>
    <property type="evidence" value="ECO:0007669"/>
    <property type="project" value="UniProtKB-KW"/>
</dbReference>
<sequence>MRTDQTTKVLSTAYRLIKPGVFEEQMIEHRAKENDVIVQPYMTSICHADLRYYTGNRRKEALDKKLPMALFHEALGMVQESFHPDFKKGDRVVIVPSMPGYVLNNHGKAECCSNCKNGGYSNYCLNGEFLGSGYDGAGQSKMVIGGENLVHVPDKVDDEIAILAELCSVSLFAINLVKDLTTETSKKVAVFGDGPLGYLTASALHYIYHIPKENLLVFGAMPEKIAQFEGFATTALVHDYDFKSEKGVKTTIECTGGKFSSIAINQAINLLDVQGNLVLMGVTEDLVPINTRDILEKGIRLYGSSRSTGKEFKQLMKAFLHKDYQKALGKLIPESHFTITSTDDLTKAMEADTKDKGWKKSYLKFEWKE</sequence>
<dbReference type="SUPFAM" id="SSF50129">
    <property type="entry name" value="GroES-like"/>
    <property type="match status" value="1"/>
</dbReference>